<dbReference type="InterPro" id="IPR041098">
    <property type="entry name" value="Rv2175c_C"/>
</dbReference>
<proteinExistence type="predicted"/>
<reference evidence="3" key="2">
    <citation type="submission" date="2020-09" db="EMBL/GenBank/DDBJ databases">
        <authorList>
            <person name="Sun Q."/>
            <person name="Ohkuma M."/>
        </authorList>
    </citation>
    <scope>NUCLEOTIDE SEQUENCE</scope>
    <source>
        <strain evidence="3">JCM 19831</strain>
    </source>
</reference>
<dbReference type="Proteomes" id="UP000642070">
    <property type="component" value="Unassembled WGS sequence"/>
</dbReference>
<dbReference type="Pfam" id="PF18367">
    <property type="entry name" value="Rv2175c_C"/>
    <property type="match status" value="1"/>
</dbReference>
<sequence>MPERHSRCLPVFVSRPWTWHCVGVTELPVGPAEWLTVPDVAERLGIPVNRVHQLVRDHALIAVRERGVLRVPADFIMEGAVVKHLPGVLTLLLDAGYNDDEALRWLYTADESLPGTPAEALRGNRATEVKRRAQALGF</sequence>
<evidence type="ECO:0000259" key="2">
    <source>
        <dbReference type="Pfam" id="PF21531"/>
    </source>
</evidence>
<protein>
    <submittedName>
        <fullName evidence="3">Transcriptional regulator</fullName>
    </submittedName>
</protein>
<dbReference type="GO" id="GO:0003677">
    <property type="term" value="F:DNA binding"/>
    <property type="evidence" value="ECO:0007669"/>
    <property type="project" value="InterPro"/>
</dbReference>
<gene>
    <name evidence="3" type="ORF">GCM10007977_097610</name>
</gene>
<accession>A0A917UCE1</accession>
<dbReference type="EMBL" id="BMPI01000084">
    <property type="protein sequence ID" value="GGM80611.1"/>
    <property type="molecule type" value="Genomic_DNA"/>
</dbReference>
<evidence type="ECO:0000259" key="1">
    <source>
        <dbReference type="Pfam" id="PF18367"/>
    </source>
</evidence>
<feature type="domain" description="Rv2175c C-terminal" evidence="1">
    <location>
        <begin position="82"/>
        <end position="137"/>
    </location>
</feature>
<name>A0A917UCE1_9ACTN</name>
<evidence type="ECO:0000313" key="4">
    <source>
        <dbReference type="Proteomes" id="UP000642070"/>
    </source>
</evidence>
<dbReference type="AlphaFoldDB" id="A0A917UCE1"/>
<keyword evidence="4" id="KW-1185">Reference proteome</keyword>
<organism evidence="3 4">
    <name type="scientific">Dactylosporangium sucinum</name>
    <dbReference type="NCBI Taxonomy" id="1424081"/>
    <lineage>
        <taxon>Bacteria</taxon>
        <taxon>Bacillati</taxon>
        <taxon>Actinomycetota</taxon>
        <taxon>Actinomycetes</taxon>
        <taxon>Micromonosporales</taxon>
        <taxon>Micromonosporaceae</taxon>
        <taxon>Dactylosporangium</taxon>
    </lineage>
</organism>
<evidence type="ECO:0000313" key="3">
    <source>
        <dbReference type="EMBL" id="GGM80611.1"/>
    </source>
</evidence>
<feature type="domain" description="DNA-binding protein Rv2175c wHTH" evidence="2">
    <location>
        <begin position="33"/>
        <end position="76"/>
    </location>
</feature>
<dbReference type="Pfam" id="PF21531">
    <property type="entry name" value="Rv2175c_wHTH"/>
    <property type="match status" value="1"/>
</dbReference>
<reference evidence="3" key="1">
    <citation type="journal article" date="2014" name="Int. J. Syst. Evol. Microbiol.">
        <title>Complete genome sequence of Corynebacterium casei LMG S-19264T (=DSM 44701T), isolated from a smear-ripened cheese.</title>
        <authorList>
            <consortium name="US DOE Joint Genome Institute (JGI-PGF)"/>
            <person name="Walter F."/>
            <person name="Albersmeier A."/>
            <person name="Kalinowski J."/>
            <person name="Ruckert C."/>
        </authorList>
    </citation>
    <scope>NUCLEOTIDE SEQUENCE</scope>
    <source>
        <strain evidence="3">JCM 19831</strain>
    </source>
</reference>
<dbReference type="InterPro" id="IPR048576">
    <property type="entry name" value="Rv2175c_wHTH"/>
</dbReference>
<comment type="caution">
    <text evidence="3">The sequence shown here is derived from an EMBL/GenBank/DDBJ whole genome shotgun (WGS) entry which is preliminary data.</text>
</comment>